<evidence type="ECO:0000313" key="3">
    <source>
        <dbReference type="Proteomes" id="UP000630936"/>
    </source>
</evidence>
<name>A0A918V3P8_9ACTN</name>
<accession>A0A918V3P8</accession>
<reference evidence="2" key="2">
    <citation type="submission" date="2020-09" db="EMBL/GenBank/DDBJ databases">
        <authorList>
            <person name="Sun Q."/>
            <person name="Ohkuma M."/>
        </authorList>
    </citation>
    <scope>NUCLEOTIDE SEQUENCE</scope>
    <source>
        <strain evidence="2">JCM 4988</strain>
    </source>
</reference>
<reference evidence="2" key="1">
    <citation type="journal article" date="2014" name="Int. J. Syst. Evol. Microbiol.">
        <title>Complete genome sequence of Corynebacterium casei LMG S-19264T (=DSM 44701T), isolated from a smear-ripened cheese.</title>
        <authorList>
            <consortium name="US DOE Joint Genome Institute (JGI-PGF)"/>
            <person name="Walter F."/>
            <person name="Albersmeier A."/>
            <person name="Kalinowski J."/>
            <person name="Ruckert C."/>
        </authorList>
    </citation>
    <scope>NUCLEOTIDE SEQUENCE</scope>
    <source>
        <strain evidence="2">JCM 4988</strain>
    </source>
</reference>
<keyword evidence="1" id="KW-0472">Membrane</keyword>
<keyword evidence="3" id="KW-1185">Reference proteome</keyword>
<dbReference type="EMBL" id="BMWG01000047">
    <property type="protein sequence ID" value="GGZ64917.1"/>
    <property type="molecule type" value="Genomic_DNA"/>
</dbReference>
<proteinExistence type="predicted"/>
<protein>
    <submittedName>
        <fullName evidence="2">Uncharacterized protein</fullName>
    </submittedName>
</protein>
<dbReference type="AlphaFoldDB" id="A0A918V3P8"/>
<comment type="caution">
    <text evidence="2">The sequence shown here is derived from an EMBL/GenBank/DDBJ whole genome shotgun (WGS) entry which is preliminary data.</text>
</comment>
<keyword evidence="1" id="KW-0812">Transmembrane</keyword>
<gene>
    <name evidence="2" type="ORF">GCM10010387_67500</name>
</gene>
<organism evidence="2 3">
    <name type="scientific">Streptomyces inusitatus</name>
    <dbReference type="NCBI Taxonomy" id="68221"/>
    <lineage>
        <taxon>Bacteria</taxon>
        <taxon>Bacillati</taxon>
        <taxon>Actinomycetota</taxon>
        <taxon>Actinomycetes</taxon>
        <taxon>Kitasatosporales</taxon>
        <taxon>Streptomycetaceae</taxon>
        <taxon>Streptomyces</taxon>
    </lineage>
</organism>
<keyword evidence="1" id="KW-1133">Transmembrane helix</keyword>
<dbReference type="Proteomes" id="UP000630936">
    <property type="component" value="Unassembled WGS sequence"/>
</dbReference>
<feature type="transmembrane region" description="Helical" evidence="1">
    <location>
        <begin position="59"/>
        <end position="76"/>
    </location>
</feature>
<sequence length="103" mass="10805">MKMSTDKANAHIVTALGVSGALVLVKAGAEGDMPPVRTWIGLTFAGIGLSVMAQSWPEIAGPIALLIIISSVFVYGKPAWDAITRATKPTKKSRPSNSDLRSV</sequence>
<feature type="transmembrane region" description="Helical" evidence="1">
    <location>
        <begin position="12"/>
        <end position="29"/>
    </location>
</feature>
<evidence type="ECO:0000256" key="1">
    <source>
        <dbReference type="SAM" id="Phobius"/>
    </source>
</evidence>
<evidence type="ECO:0000313" key="2">
    <source>
        <dbReference type="EMBL" id="GGZ64917.1"/>
    </source>
</evidence>